<dbReference type="GO" id="GO:0005634">
    <property type="term" value="C:nucleus"/>
    <property type="evidence" value="ECO:0007669"/>
    <property type="project" value="TreeGrafter"/>
</dbReference>
<dbReference type="InterPro" id="IPR036412">
    <property type="entry name" value="HAD-like_sf"/>
</dbReference>
<proteinExistence type="predicted"/>
<dbReference type="InterPro" id="IPR029071">
    <property type="entry name" value="Ubiquitin-like_domsf"/>
</dbReference>
<dbReference type="EMBL" id="CAJPVJ010010826">
    <property type="protein sequence ID" value="CAG2173439.1"/>
    <property type="molecule type" value="Genomic_DNA"/>
</dbReference>
<evidence type="ECO:0000313" key="3">
    <source>
        <dbReference type="EMBL" id="CAD7656252.1"/>
    </source>
</evidence>
<dbReference type="PANTHER" id="PTHR48493">
    <property type="entry name" value="UBIQUITIN-LIKE DOMAIN-CONTAINING CTD PHOSPHATASE 1"/>
    <property type="match status" value="1"/>
</dbReference>
<dbReference type="CDD" id="cd01813">
    <property type="entry name" value="Ubl_UBLCP1"/>
    <property type="match status" value="1"/>
</dbReference>
<dbReference type="Pfam" id="PF03031">
    <property type="entry name" value="NIF"/>
    <property type="match status" value="1"/>
</dbReference>
<dbReference type="EMBL" id="OC925651">
    <property type="protein sequence ID" value="CAD7656252.1"/>
    <property type="molecule type" value="Genomic_DNA"/>
</dbReference>
<dbReference type="OrthoDB" id="1711508at2759"/>
<name>A0A7R9MBV8_9ACAR</name>
<sequence length="300" mass="33927">MSTTTASTGEDVLATNGLTLVVKWSSQEYTIDSVTTDDTVCDFKNAIYKKTGVKPERQKLMGLKAAGKPVTNDTPLSKVDIRSNMKIMMIGSKEEDIAGVDLSPQDIPQVVNDFDIGDEVEMGNIPIQNREEFLAKVDKRVKEYKIKMLSEPRSGKKLLVLDIDYTLFDHRSTAECAAQLMRPYLHEFLTTAYEDYDIVIWCPIDSFCVCIIAATGMKWIEVKMRELGVEKNTNYKILFYLDSSAMISVHTQRYGLVDVSTRIVINANVRHNSNEIFISRHTSTKPYLCVWTLIIAELSK</sequence>
<protein>
    <recommendedName>
        <fullName evidence="1">Ubiquitin-like domain-containing CTD phosphatase 1</fullName>
    </recommendedName>
</protein>
<dbReference type="PROSITE" id="PS50053">
    <property type="entry name" value="UBIQUITIN_2"/>
    <property type="match status" value="1"/>
</dbReference>
<dbReference type="GO" id="GO:0090364">
    <property type="term" value="P:regulation of proteasome assembly"/>
    <property type="evidence" value="ECO:0007669"/>
    <property type="project" value="InterPro"/>
</dbReference>
<dbReference type="GO" id="GO:0004722">
    <property type="term" value="F:protein serine/threonine phosphatase activity"/>
    <property type="evidence" value="ECO:0007669"/>
    <property type="project" value="TreeGrafter"/>
</dbReference>
<gene>
    <name evidence="3" type="ORF">ONB1V03_LOCUS12892</name>
</gene>
<organism evidence="3">
    <name type="scientific">Oppiella nova</name>
    <dbReference type="NCBI Taxonomy" id="334625"/>
    <lineage>
        <taxon>Eukaryota</taxon>
        <taxon>Metazoa</taxon>
        <taxon>Ecdysozoa</taxon>
        <taxon>Arthropoda</taxon>
        <taxon>Chelicerata</taxon>
        <taxon>Arachnida</taxon>
        <taxon>Acari</taxon>
        <taxon>Acariformes</taxon>
        <taxon>Sarcoptiformes</taxon>
        <taxon>Oribatida</taxon>
        <taxon>Brachypylina</taxon>
        <taxon>Oppioidea</taxon>
        <taxon>Oppiidae</taxon>
        <taxon>Oppiella</taxon>
    </lineage>
</organism>
<keyword evidence="4" id="KW-1185">Reference proteome</keyword>
<dbReference type="InterPro" id="IPR000626">
    <property type="entry name" value="Ubiquitin-like_dom"/>
</dbReference>
<reference evidence="3" key="1">
    <citation type="submission" date="2020-11" db="EMBL/GenBank/DDBJ databases">
        <authorList>
            <person name="Tran Van P."/>
        </authorList>
    </citation>
    <scope>NUCLEOTIDE SEQUENCE</scope>
</reference>
<evidence type="ECO:0000256" key="1">
    <source>
        <dbReference type="ARBA" id="ARBA00014187"/>
    </source>
</evidence>
<dbReference type="InterPro" id="IPR051658">
    <property type="entry name" value="UBLCP1"/>
</dbReference>
<evidence type="ECO:0000313" key="4">
    <source>
        <dbReference type="Proteomes" id="UP000728032"/>
    </source>
</evidence>
<dbReference type="Gene3D" id="3.10.20.90">
    <property type="entry name" value="Phosphatidylinositol 3-kinase Catalytic Subunit, Chain A, domain 1"/>
    <property type="match status" value="1"/>
</dbReference>
<dbReference type="SUPFAM" id="SSF54236">
    <property type="entry name" value="Ubiquitin-like"/>
    <property type="match status" value="1"/>
</dbReference>
<dbReference type="SMART" id="SM00213">
    <property type="entry name" value="UBQ"/>
    <property type="match status" value="1"/>
</dbReference>
<dbReference type="InterPro" id="IPR004274">
    <property type="entry name" value="FCP1_dom"/>
</dbReference>
<feature type="domain" description="Ubiquitin-like" evidence="2">
    <location>
        <begin position="18"/>
        <end position="96"/>
    </location>
</feature>
<dbReference type="Pfam" id="PF00240">
    <property type="entry name" value="ubiquitin"/>
    <property type="match status" value="1"/>
</dbReference>
<dbReference type="AlphaFoldDB" id="A0A7R9MBV8"/>
<dbReference type="SUPFAM" id="SSF56784">
    <property type="entry name" value="HAD-like"/>
    <property type="match status" value="1"/>
</dbReference>
<dbReference type="Proteomes" id="UP000728032">
    <property type="component" value="Unassembled WGS sequence"/>
</dbReference>
<evidence type="ECO:0000259" key="2">
    <source>
        <dbReference type="PROSITE" id="PS50053"/>
    </source>
</evidence>
<dbReference type="Gene3D" id="3.40.50.1000">
    <property type="entry name" value="HAD superfamily/HAD-like"/>
    <property type="match status" value="1"/>
</dbReference>
<dbReference type="InterPro" id="IPR023214">
    <property type="entry name" value="HAD_sf"/>
</dbReference>
<accession>A0A7R9MBV8</accession>
<dbReference type="FunFam" id="3.10.20.90:FF:000060">
    <property type="entry name" value="ubiquitin-like domain-containing CTD phosphatase 1"/>
    <property type="match status" value="1"/>
</dbReference>
<dbReference type="PANTHER" id="PTHR48493:SF1">
    <property type="entry name" value="UBIQUITIN-LIKE DOMAIN-CONTAINING CTD PHOSPHATASE 1"/>
    <property type="match status" value="1"/>
</dbReference>
<dbReference type="SMART" id="SM00577">
    <property type="entry name" value="CPDc"/>
    <property type="match status" value="1"/>
</dbReference>